<evidence type="ECO:0000256" key="6">
    <source>
        <dbReference type="ARBA" id="ARBA00023010"/>
    </source>
</evidence>
<feature type="transmembrane region" description="Helical" evidence="8">
    <location>
        <begin position="566"/>
        <end position="590"/>
    </location>
</feature>
<reference evidence="9 10" key="1">
    <citation type="submission" date="2017-11" db="EMBL/GenBank/DDBJ databases">
        <title>Complete genome sequence of Spiroplasma clarkii CN-5 (DSM 19994).</title>
        <authorList>
            <person name="Tsai Y.-M."/>
            <person name="Chang A."/>
            <person name="Lo W.-S."/>
            <person name="Kuo C.-H."/>
        </authorList>
    </citation>
    <scope>NUCLEOTIDE SEQUENCE [LARGE SCALE GENOMIC DNA]</scope>
    <source>
        <strain evidence="9 10">CN-5</strain>
    </source>
</reference>
<evidence type="ECO:0000256" key="7">
    <source>
        <dbReference type="ARBA" id="ARBA00023136"/>
    </source>
</evidence>
<evidence type="ECO:0000313" key="10">
    <source>
        <dbReference type="Proteomes" id="UP000231179"/>
    </source>
</evidence>
<dbReference type="PANTHER" id="PTHR30081:SF8">
    <property type="entry name" value="PROTEIN TRANSLOCASE SUBUNIT SECF"/>
    <property type="match status" value="1"/>
</dbReference>
<feature type="transmembrane region" description="Helical" evidence="8">
    <location>
        <begin position="526"/>
        <end position="545"/>
    </location>
</feature>
<dbReference type="PANTHER" id="PTHR30081">
    <property type="entry name" value="PROTEIN-EXPORT MEMBRANE PROTEIN SEC"/>
    <property type="match status" value="1"/>
</dbReference>
<evidence type="ECO:0000256" key="5">
    <source>
        <dbReference type="ARBA" id="ARBA00022989"/>
    </source>
</evidence>
<dbReference type="Proteomes" id="UP000231179">
    <property type="component" value="Chromosome"/>
</dbReference>
<keyword evidence="4" id="KW-0653">Protein transport</keyword>
<dbReference type="AlphaFoldDB" id="A0A2K8KHA3"/>
<keyword evidence="2" id="KW-1003">Cell membrane</keyword>
<feature type="transmembrane region" description="Helical" evidence="8">
    <location>
        <begin position="978"/>
        <end position="995"/>
    </location>
</feature>
<dbReference type="EMBL" id="CP024870">
    <property type="protein sequence ID" value="ATX71045.1"/>
    <property type="molecule type" value="Genomic_DNA"/>
</dbReference>
<feature type="transmembrane region" description="Helical" evidence="8">
    <location>
        <begin position="596"/>
        <end position="622"/>
    </location>
</feature>
<proteinExistence type="predicted"/>
<keyword evidence="1" id="KW-0813">Transport</keyword>
<keyword evidence="5 8" id="KW-1133">Transmembrane helix</keyword>
<name>A0A2K8KHA3_9MOLU</name>
<evidence type="ECO:0000313" key="9">
    <source>
        <dbReference type="EMBL" id="ATX71045.1"/>
    </source>
</evidence>
<sequence>MIDNTQQKDVINNPKRSKPKAKRFFNIFTILLMIGALISGIFFSTQYFSENYKLGSDFKGHYSALVAVSDISADAKESQNNQPNGDAREAASVLEQRLNPMGTNQIIVETAGANYLKVLSPIDAYNSETEFKNQIQRNGGAIILNKDLKDMQFTDDTRKGINEYFTSAKSTSITSNAGKNPAIEFDLNGETFTSLFGESESEISSTIMIDADGLYNDIRNWYNLVPGNDLRTRVESFYDNVIRTLKISYNAAGDNKLDENQKKVIDDLFIGRYLERSTGNVEQYRYVNVLNIASDREGFVTTFTNYLNNGFEYVSDTSKYVYDPNATTDDFAAGGKYSQNVNGNALSGSGGVSQIELGVIRDVFERINTFMVKFVRDSINSWTQNSKIMETKIQSYFLMDGTIFKSAGSTNGNILLANSYIRDNKLIIEYSNQPESKARIGAAIFNASTRGFVFTVNNISAIGATITSIMLWVSAAFLLCFVLALLIYALIAYRVMGIIMLAIISAITMLTLLASTWFSLTLGAEAIFAVFIITAINLEIFSMIFEQTKFNIFLKQRNTKVSYSIAVKETITLAVDMLVALIIPAISMFWISTNAIQSFAILVLMGVAFSFVIGLLFGLILYKLVIATNMFENKAALFALNTDFANQNNAWLAYKLRTLRVKLDNLNNATSKNAAKISVVTNKIAVIEQKISKIDEKVKAKNLKLTEKYKSRITKKITKLETKKTKHPKKVFKLDLKIEELKFILADDTQEIIEAESEILLSTNAKVKTNVVEKQIKRGSKIFAIVIASLTAVAAVIGGLFGPNYDNTFGNRTEYTIWGNQLDQVYTAIENVPNRTDIDESLRSELVDLLSNQSTGTNSEISIEYTVSSFLTILFNNPSYVNQVAQLSNMSTRRQYQNHKFIVSHGSSFTFQSGSTSDEDVPWVTLAVMTTNSTQSQAIRNLFTVVGGLNREQAVSENGGYITKQIRASTILRMSVQISYALLSIVLVMLIYILIRFKWTYYIAMVIGIVLVPAITLAAVIALHLSFGVGVLVAISISMLVMVTSMMSVFGKSRSLIATKDENSLKQFFKEEISLSAELKNLKRMIRDEIFVQKTEKKVALKADNLTKEDIVKIKNDFKKYKHEKWLSYKDKKRETKIQINRVSRKNNYLKEVMVQTFKYGLKRSILVGLIYIAFAVLFLIAFTPIATIGIAIVIAVVASIAVMLLICLPIWMALEQIRIRNHLSRKHFINNLKVSREEQIIEGIND</sequence>
<evidence type="ECO:0000256" key="4">
    <source>
        <dbReference type="ARBA" id="ARBA00022927"/>
    </source>
</evidence>
<feature type="transmembrane region" description="Helical" evidence="8">
    <location>
        <begin position="1002"/>
        <end position="1023"/>
    </location>
</feature>
<evidence type="ECO:0000256" key="8">
    <source>
        <dbReference type="SAM" id="Phobius"/>
    </source>
</evidence>
<keyword evidence="3 8" id="KW-0812">Transmembrane</keyword>
<feature type="transmembrane region" description="Helical" evidence="8">
    <location>
        <begin position="24"/>
        <end position="43"/>
    </location>
</feature>
<protein>
    <submittedName>
        <fullName evidence="9">Bifunctional preprotein translocase subunit SecD/SecF</fullName>
    </submittedName>
</protein>
<dbReference type="GO" id="GO:0015031">
    <property type="term" value="P:protein transport"/>
    <property type="evidence" value="ECO:0007669"/>
    <property type="project" value="UniProtKB-KW"/>
</dbReference>
<dbReference type="SUPFAM" id="SSF82866">
    <property type="entry name" value="Multidrug efflux transporter AcrB transmembrane domain"/>
    <property type="match status" value="1"/>
</dbReference>
<feature type="transmembrane region" description="Helical" evidence="8">
    <location>
        <begin position="1166"/>
        <end position="1183"/>
    </location>
</feature>
<gene>
    <name evidence="9" type="primary">secDF</name>
    <name evidence="9" type="ORF">SCLAR_v1c07280</name>
</gene>
<keyword evidence="7 8" id="KW-0472">Membrane</keyword>
<evidence type="ECO:0000256" key="2">
    <source>
        <dbReference type="ARBA" id="ARBA00022475"/>
    </source>
</evidence>
<dbReference type="NCBIfam" id="NF037998">
    <property type="entry name" value="RND_1"/>
    <property type="match status" value="1"/>
</dbReference>
<evidence type="ECO:0000256" key="1">
    <source>
        <dbReference type="ARBA" id="ARBA00022448"/>
    </source>
</evidence>
<organism evidence="9 10">
    <name type="scientific">Spiroplasma clarkii</name>
    <dbReference type="NCBI Taxonomy" id="2139"/>
    <lineage>
        <taxon>Bacteria</taxon>
        <taxon>Bacillati</taxon>
        <taxon>Mycoplasmatota</taxon>
        <taxon>Mollicutes</taxon>
        <taxon>Entomoplasmatales</taxon>
        <taxon>Spiroplasmataceae</taxon>
        <taxon>Spiroplasma</taxon>
    </lineage>
</organism>
<keyword evidence="6" id="KW-0811">Translocation</keyword>
<evidence type="ECO:0000256" key="3">
    <source>
        <dbReference type="ARBA" id="ARBA00022692"/>
    </source>
</evidence>
<feature type="transmembrane region" description="Helical" evidence="8">
    <location>
        <begin position="469"/>
        <end position="491"/>
    </location>
</feature>
<keyword evidence="10" id="KW-1185">Reference proteome</keyword>
<dbReference type="GO" id="GO:0005886">
    <property type="term" value="C:plasma membrane"/>
    <property type="evidence" value="ECO:0007669"/>
    <property type="project" value="TreeGrafter"/>
</dbReference>
<dbReference type="InterPro" id="IPR022813">
    <property type="entry name" value="SecD/SecF_arch_bac"/>
</dbReference>
<feature type="transmembrane region" description="Helical" evidence="8">
    <location>
        <begin position="498"/>
        <end position="520"/>
    </location>
</feature>
<accession>A0A2K8KHA3</accession>
<feature type="transmembrane region" description="Helical" evidence="8">
    <location>
        <begin position="782"/>
        <end position="802"/>
    </location>
</feature>
<feature type="transmembrane region" description="Helical" evidence="8">
    <location>
        <begin position="1029"/>
        <end position="1050"/>
    </location>
</feature>
<feature type="transmembrane region" description="Helical" evidence="8">
    <location>
        <begin position="1189"/>
        <end position="1215"/>
    </location>
</feature>